<name>A0AAJ1AC42_RHILE</name>
<evidence type="ECO:0000313" key="4">
    <source>
        <dbReference type="Proteomes" id="UP000825699"/>
    </source>
</evidence>
<dbReference type="InterPro" id="IPR011990">
    <property type="entry name" value="TPR-like_helical_dom_sf"/>
</dbReference>
<dbReference type="InterPro" id="IPR024983">
    <property type="entry name" value="CHAT_dom"/>
</dbReference>
<feature type="region of interest" description="Disordered" evidence="1">
    <location>
        <begin position="1053"/>
        <end position="1086"/>
    </location>
</feature>
<dbReference type="SUPFAM" id="SSF48452">
    <property type="entry name" value="TPR-like"/>
    <property type="match status" value="2"/>
</dbReference>
<dbReference type="AlphaFoldDB" id="A0AAJ1AC42"/>
<feature type="domain" description="CHAT" evidence="2">
    <location>
        <begin position="744"/>
        <end position="1104"/>
    </location>
</feature>
<proteinExistence type="predicted"/>
<evidence type="ECO:0000313" key="3">
    <source>
        <dbReference type="EMBL" id="MBY5630916.1"/>
    </source>
</evidence>
<dbReference type="EMBL" id="JAAXEP010000012">
    <property type="protein sequence ID" value="MBY5630916.1"/>
    <property type="molecule type" value="Genomic_DNA"/>
</dbReference>
<dbReference type="PANTHER" id="PTHR10098">
    <property type="entry name" value="RAPSYN-RELATED"/>
    <property type="match status" value="1"/>
</dbReference>
<protein>
    <submittedName>
        <fullName evidence="3">CHAT domain-containing protein</fullName>
    </submittedName>
</protein>
<dbReference type="Pfam" id="PF12770">
    <property type="entry name" value="CHAT"/>
    <property type="match status" value="1"/>
</dbReference>
<dbReference type="Pfam" id="PF13424">
    <property type="entry name" value="TPR_12"/>
    <property type="match status" value="3"/>
</dbReference>
<evidence type="ECO:0000256" key="1">
    <source>
        <dbReference type="SAM" id="MobiDB-lite"/>
    </source>
</evidence>
<dbReference type="RefSeq" id="WP_222260450.1">
    <property type="nucleotide sequence ID" value="NZ_JAAXEB010000005.1"/>
</dbReference>
<gene>
    <name evidence="3" type="ORF">HFO42_22855</name>
</gene>
<comment type="caution">
    <text evidence="3">The sequence shown here is derived from an EMBL/GenBank/DDBJ whole genome shotgun (WGS) entry which is preliminary data.</text>
</comment>
<reference evidence="3" key="1">
    <citation type="submission" date="2020-04" db="EMBL/GenBank/DDBJ databases">
        <title>Global-level population genomics supports evidence of horizontal gene transfer on evolution of Rhizobia in Lentils.</title>
        <authorList>
            <person name="Gai Y."/>
            <person name="Cook D."/>
            <person name="Riely B."/>
        </authorList>
    </citation>
    <scope>NUCLEOTIDE SEQUENCE</scope>
    <source>
        <strain evidence="3">Derici101B</strain>
    </source>
</reference>
<dbReference type="Proteomes" id="UP000825699">
    <property type="component" value="Unassembled WGS sequence"/>
</dbReference>
<dbReference type="Gene3D" id="1.25.40.10">
    <property type="entry name" value="Tetratricopeptide repeat domain"/>
    <property type="match status" value="2"/>
</dbReference>
<evidence type="ECO:0000259" key="2">
    <source>
        <dbReference type="Pfam" id="PF12770"/>
    </source>
</evidence>
<organism evidence="3 4">
    <name type="scientific">Rhizobium leguminosarum</name>
    <dbReference type="NCBI Taxonomy" id="384"/>
    <lineage>
        <taxon>Bacteria</taxon>
        <taxon>Pseudomonadati</taxon>
        <taxon>Pseudomonadota</taxon>
        <taxon>Alphaproteobacteria</taxon>
        <taxon>Hyphomicrobiales</taxon>
        <taxon>Rhizobiaceae</taxon>
        <taxon>Rhizobium/Agrobacterium group</taxon>
        <taxon>Rhizobium</taxon>
    </lineage>
</organism>
<feature type="compositionally biased region" description="Polar residues" evidence="1">
    <location>
        <begin position="1070"/>
        <end position="1084"/>
    </location>
</feature>
<accession>A0AAJ1AC42</accession>
<sequence>MRKIAHLLLKIRITLLMAIVLTTTPTVAAALELDWKSYFRANFNELGGSDGILTGPYEISNSGIVLGERAAVKLDPIDEPITAIDLLITQEHPETDPNTIQIGFQFDHEAGSQQVAALISADSGQKVTVKLAVVKDRQPESLQVLELPEPPNGRWVLQLKYGHILLIHNESVVLQSVIYSGERAPNIAVIGQLHGKSRVSNLELLTVAREMDASKVDRALLDQANNLAGEGNSRYYLGDPQAAAEALEKAISTYQKAGYEESFSRCYAEANLGTILSGMQEYPAAREKLESALQCLEKLAGADHPQSAAVKLALANLLAHFNDFDEADRLSKEAISVVRSVYPPDSATLAAPLSTYAGVQRELGNLSEALSALQAAADIRVSSFGADNPHVAPYLQQLAELKLSAGAVSEAIADLEQVQKIYLANAEFDQGGLIRTQRNLAHAFGKSGDLERMGTELTQTLENAQRTFSESDYRTALLREDLAVYYLLVGKPKDAQEMARRALRTVVEKTRRTLTIFSEHEAVLASSRLTEARDIFISALGDADEISIDDFALISAARGLVTQAYLARLNIPKDANSDESAALKQELADARSFVTGFALYNGEMRSDPRVDSVVEMMTREAERIERELWKGQGVNLIPVGSAEQLKSLIASRSQTDVAIVDIVLVNSIDTEQSTVSAVKHKQRYVAYVLDGEKRDSVRRVDLGLSANVEAAVTEWLSEIQARKYDLRLFANLSPATLQIRSDYWAPIAAAAREKRSFVIIPDGVFARLPWNAIPNDDGTRYLIQDGYLFTTDLNVARSLTPKTPSTDLTDTKMLLVGDVDYNARISTDGALLDKETLSPSKTKWEYLPGTKREIELIQKLAEDSWGKQAVTVFSGASASQFSVESAIAQKRIVHFATHGFYADAFTSPASMDQDAMESDWEIFSSDLSRRSMRSPSMRNGIVLAGANLGARILGGAKIDKGIITALEFSSLDMQSTDLVVLSSCESALGSVQAGEGVFGLQRSLSLAGTRRVLASLWNINDASSVDFMGGFYKRLLRDRQPTDRAIRDAQLEMINSDMTDPNGSGRGPGTEQSLGSDATISDVPSTKKRRHYYPSDWAAFSLMGG</sequence>
<dbReference type="PANTHER" id="PTHR10098:SF108">
    <property type="entry name" value="TETRATRICOPEPTIDE REPEAT PROTEIN 28"/>
    <property type="match status" value="1"/>
</dbReference>